<dbReference type="Pfam" id="PF01965">
    <property type="entry name" value="DJ-1_PfpI"/>
    <property type="match status" value="1"/>
</dbReference>
<dbReference type="PANTHER" id="PTHR43130:SF14">
    <property type="entry name" value="DJ-1_PFPI DOMAIN-CONTAINING PROTEIN"/>
    <property type="match status" value="1"/>
</dbReference>
<keyword evidence="3" id="KW-1185">Reference proteome</keyword>
<proteinExistence type="predicted"/>
<reference evidence="2 3" key="1">
    <citation type="submission" date="2021-06" db="EMBL/GenBank/DDBJ databases">
        <authorList>
            <person name="Sun Q."/>
            <person name="Li D."/>
        </authorList>
    </citation>
    <scope>NUCLEOTIDE SEQUENCE [LARGE SCALE GENOMIC DNA]</scope>
    <source>
        <strain evidence="2 3">MSJ-40</strain>
    </source>
</reference>
<sequence>MQETRNVGILLFDDVEVMDFCGPFEVFSVTNETNPNNPFNVFTVAEKEGSVYARNNLSINPKYTIYNCPKLDVLIVPGGQGSRKEMNNKAILDWIKLNYSNLELLLTVCTGALIIAKCGLLEDMVATTHHSSLDLLREIAPKTKIVKDRYVDNGKIILSGGISAGIDMSLYVVEKLLGKEAVLKTVDVMEYGWM</sequence>
<accession>A0ABS6E760</accession>
<dbReference type="InterPro" id="IPR002818">
    <property type="entry name" value="DJ-1/PfpI"/>
</dbReference>
<dbReference type="PANTHER" id="PTHR43130">
    <property type="entry name" value="ARAC-FAMILY TRANSCRIPTIONAL REGULATOR"/>
    <property type="match status" value="1"/>
</dbReference>
<dbReference type="Proteomes" id="UP000749471">
    <property type="component" value="Unassembled WGS sequence"/>
</dbReference>
<feature type="domain" description="DJ-1/PfpI" evidence="1">
    <location>
        <begin position="7"/>
        <end position="174"/>
    </location>
</feature>
<comment type="caution">
    <text evidence="2">The sequence shown here is derived from an EMBL/GenBank/DDBJ whole genome shotgun (WGS) entry which is preliminary data.</text>
</comment>
<dbReference type="RefSeq" id="WP_216520079.1">
    <property type="nucleotide sequence ID" value="NZ_JAHLPM010000009.1"/>
</dbReference>
<evidence type="ECO:0000313" key="2">
    <source>
        <dbReference type="EMBL" id="MBU5438753.1"/>
    </source>
</evidence>
<name>A0ABS6E760_9FIRM</name>
<dbReference type="EMBL" id="JAHLPM010000009">
    <property type="protein sequence ID" value="MBU5438753.1"/>
    <property type="molecule type" value="Genomic_DNA"/>
</dbReference>
<evidence type="ECO:0000313" key="3">
    <source>
        <dbReference type="Proteomes" id="UP000749471"/>
    </source>
</evidence>
<organism evidence="2 3">
    <name type="scientific">Tissierella simiarum</name>
    <dbReference type="NCBI Taxonomy" id="2841534"/>
    <lineage>
        <taxon>Bacteria</taxon>
        <taxon>Bacillati</taxon>
        <taxon>Bacillota</taxon>
        <taxon>Tissierellia</taxon>
        <taxon>Tissierellales</taxon>
        <taxon>Tissierellaceae</taxon>
        <taxon>Tissierella</taxon>
    </lineage>
</organism>
<evidence type="ECO:0000259" key="1">
    <source>
        <dbReference type="Pfam" id="PF01965"/>
    </source>
</evidence>
<protein>
    <submittedName>
        <fullName evidence="2">DJ-1/PfpI family protein</fullName>
    </submittedName>
</protein>
<gene>
    <name evidence="2" type="ORF">KQI42_12065</name>
</gene>
<dbReference type="InterPro" id="IPR052158">
    <property type="entry name" value="INH-QAR"/>
</dbReference>
<dbReference type="CDD" id="cd03139">
    <property type="entry name" value="GATase1_PfpI_2"/>
    <property type="match status" value="1"/>
</dbReference>